<organism evidence="2 3">
    <name type="scientific">Alcanivorax nanhaiticus</name>
    <dbReference type="NCBI Taxonomy" id="1177154"/>
    <lineage>
        <taxon>Bacteria</taxon>
        <taxon>Pseudomonadati</taxon>
        <taxon>Pseudomonadota</taxon>
        <taxon>Gammaproteobacteria</taxon>
        <taxon>Oceanospirillales</taxon>
        <taxon>Alcanivoracaceae</taxon>
        <taxon>Alcanivorax</taxon>
    </lineage>
</organism>
<evidence type="ECO:0000313" key="3">
    <source>
        <dbReference type="Proteomes" id="UP000029444"/>
    </source>
</evidence>
<feature type="coiled-coil region" evidence="1">
    <location>
        <begin position="18"/>
        <end position="45"/>
    </location>
</feature>
<dbReference type="SUPFAM" id="SSF56935">
    <property type="entry name" value="Porins"/>
    <property type="match status" value="1"/>
</dbReference>
<dbReference type="STRING" id="1177154.Y5S_01243"/>
<reference evidence="2 3" key="1">
    <citation type="submission" date="2012-09" db="EMBL/GenBank/DDBJ databases">
        <title>Genome Sequence of alkane-degrading Bacterium Alcanivorax sp. 19-m-6.</title>
        <authorList>
            <person name="Lai Q."/>
            <person name="Shao Z."/>
        </authorList>
    </citation>
    <scope>NUCLEOTIDE SEQUENCE [LARGE SCALE GENOMIC DNA]</scope>
    <source>
        <strain evidence="2 3">19-m-6</strain>
    </source>
</reference>
<sequence>MELRYGLLGALAVSGVANASDTASLEDLEQRLSRLESQRQESFSSTTDWTDRVSINGFMTYGLTRHDVHQKQGSPVPVPNPGSNPDAGQRFTYLERVTDEVSHRELSRAGIQFNAEINDKTSAVVQLLARGRDNYDAEVQWAYIDYKLLPSVTWRGGRLMLPNSMHSQYLNVGYAYHWAALPSEVYDIVPFDTMDGMDLTWRFNTGTLSHELSAFYGSLDVPDNTLPATVIYKGRDYAGVNLRSRWGDLSTYLSYSHAKLTADLSPVDAALGFPTPVFATASIDDASISGTSVGFTYDNGSFMLMAERSDLDPKAWFPYRWGGYVSTGYRFGKWMPHVTWGATNSGDISSVLTNASLADDGLALSNMIRGKSWTYGLRYEVASGIDLKFEAQRFYDMSNEKYDRTGSNVNGMFSSSPAAGPLEDDHPTVYRIAVDVVF</sequence>
<dbReference type="AlphaFoldDB" id="A0A095US36"/>
<accession>A0A095US36</accession>
<gene>
    <name evidence="2" type="ORF">Y5S_01243</name>
</gene>
<keyword evidence="3" id="KW-1185">Reference proteome</keyword>
<evidence type="ECO:0008006" key="4">
    <source>
        <dbReference type="Google" id="ProtNLM"/>
    </source>
</evidence>
<dbReference type="Proteomes" id="UP000029444">
    <property type="component" value="Unassembled WGS sequence"/>
</dbReference>
<comment type="caution">
    <text evidence="2">The sequence shown here is derived from an EMBL/GenBank/DDBJ whole genome shotgun (WGS) entry which is preliminary data.</text>
</comment>
<dbReference type="InterPro" id="IPR023614">
    <property type="entry name" value="Porin_dom_sf"/>
</dbReference>
<dbReference type="eggNOG" id="COG3203">
    <property type="taxonomic scope" value="Bacteria"/>
</dbReference>
<proteinExistence type="predicted"/>
<name>A0A095US36_9GAMM</name>
<protein>
    <recommendedName>
        <fullName evidence="4">Porin domain-containing protein</fullName>
    </recommendedName>
</protein>
<dbReference type="EMBL" id="ARXV01000004">
    <property type="protein sequence ID" value="KGD65350.1"/>
    <property type="molecule type" value="Genomic_DNA"/>
</dbReference>
<dbReference type="RefSeq" id="WP_052041440.1">
    <property type="nucleotide sequence ID" value="NZ_ARXV01000004.1"/>
</dbReference>
<dbReference type="OrthoDB" id="197869at2"/>
<evidence type="ECO:0000256" key="1">
    <source>
        <dbReference type="SAM" id="Coils"/>
    </source>
</evidence>
<evidence type="ECO:0000313" key="2">
    <source>
        <dbReference type="EMBL" id="KGD65350.1"/>
    </source>
</evidence>
<dbReference type="Gene3D" id="2.40.160.10">
    <property type="entry name" value="Porin"/>
    <property type="match status" value="1"/>
</dbReference>
<dbReference type="PATRIC" id="fig|1177154.3.peg.1266"/>
<keyword evidence="1" id="KW-0175">Coiled coil</keyword>